<feature type="compositionally biased region" description="Basic residues" evidence="8">
    <location>
        <begin position="583"/>
        <end position="593"/>
    </location>
</feature>
<protein>
    <submittedName>
        <fullName evidence="11">SUZ12 polycomb repressive complex 2 subunit b</fullName>
    </submittedName>
</protein>
<dbReference type="CDD" id="cd21750">
    <property type="entry name" value="ZnB-Zn_SUZ12"/>
    <property type="match status" value="1"/>
</dbReference>
<dbReference type="CDD" id="cd21551">
    <property type="entry name" value="VEFS-box_SUZ12"/>
    <property type="match status" value="1"/>
</dbReference>
<feature type="domain" description="Polycomb protein VEFS-Box" evidence="9">
    <location>
        <begin position="418"/>
        <end position="539"/>
    </location>
</feature>
<organism evidence="11 12">
    <name type="scientific">Scophthalmus maximus</name>
    <name type="common">Turbot</name>
    <name type="synonym">Psetta maxima</name>
    <dbReference type="NCBI Taxonomy" id="52904"/>
    <lineage>
        <taxon>Eukaryota</taxon>
        <taxon>Metazoa</taxon>
        <taxon>Chordata</taxon>
        <taxon>Craniata</taxon>
        <taxon>Vertebrata</taxon>
        <taxon>Euteleostomi</taxon>
        <taxon>Actinopterygii</taxon>
        <taxon>Neopterygii</taxon>
        <taxon>Teleostei</taxon>
        <taxon>Neoteleostei</taxon>
        <taxon>Acanthomorphata</taxon>
        <taxon>Carangaria</taxon>
        <taxon>Pleuronectiformes</taxon>
        <taxon>Pleuronectoidei</taxon>
        <taxon>Scophthalmidae</taxon>
        <taxon>Scophthalmus</taxon>
    </lineage>
</organism>
<evidence type="ECO:0000256" key="1">
    <source>
        <dbReference type="ARBA" id="ARBA00007416"/>
    </source>
</evidence>
<dbReference type="GO" id="GO:0035098">
    <property type="term" value="C:ESC/E(Z) complex"/>
    <property type="evidence" value="ECO:0007669"/>
    <property type="project" value="TreeGrafter"/>
</dbReference>
<evidence type="ECO:0000256" key="7">
    <source>
        <dbReference type="ARBA" id="ARBA00023163"/>
    </source>
</evidence>
<keyword evidence="5" id="KW-0156">Chromatin regulator</keyword>
<name>A0A8D3BTI3_SCOMX</name>
<dbReference type="PANTHER" id="PTHR22597">
    <property type="entry name" value="POLYCOMB GROUP PROTEIN"/>
    <property type="match status" value="1"/>
</dbReference>
<reference evidence="11" key="1">
    <citation type="submission" date="2023-05" db="EMBL/GenBank/DDBJ databases">
        <title>High-quality long-read genome of Scophthalmus maximus.</title>
        <authorList>
            <person name="Lien S."/>
            <person name="Martinez P."/>
        </authorList>
    </citation>
    <scope>NUCLEOTIDE SEQUENCE [LARGE SCALE GENOMIC DNA]</scope>
</reference>
<dbReference type="InterPro" id="IPR019135">
    <property type="entry name" value="Polycomb_protein_VEFS-Box"/>
</dbReference>
<dbReference type="AlphaFoldDB" id="A0A8D3BTI3"/>
<dbReference type="GeneTree" id="ENSGT00390000012364"/>
<sequence length="593" mass="67288">VCQACAGGSEANKLMPSARVGCLYFSGHIMSGASCKANGAVYPASSAMMNSVKKPKMEQIQADRELFLQAFEKPTQIYRFLRTRNLIAPIFLHRTLTFMSHRNGRTNAKRKTFKVDDMLQTVEKMKGEQDSPSLSSHLQLTFTGFFHKDEKPSQVSENEQNSVSLEVLLVKVCHKKRKDVSCPIKQVPTGKKQVPLNPDSNHTKPGSYPSLLVSSNEFEPSNSHMVKSYSLLFRVSCTGRRDANGLVNGEANENIGRKSSLKHCVFTVKESVSTDIQTRKEQVLCEPRQKLRIFYQFLYNNNTRQQTEARDDLHCPWCTLNCSKLYSLLKHLKLSHSRFIFNYVPDPKGARIDVSINECYDGSYVGNPQDIHSQPGFAFSRNGPVKRTAVTHILVCRPKRTKPSLSEFLETEDGELEQQRTYVSGHNRLYFHSDSCMPLRPQEMDVDSEDERDPDWLREKTATQLDEFTDVNEGEKEVMKLWNLHVMKHGFIADNQMNQAIMFFVENRGAHIIRRNLCRNFLLHLVSMHDFNLVSTATIDRAMARLRQIQEELPNIEEDQRDHTLGSAGACNGNAVTSSGGKQGKRTKSGLTD</sequence>
<evidence type="ECO:0000313" key="11">
    <source>
        <dbReference type="Ensembl" id="ENSSMAP00000038341.1"/>
    </source>
</evidence>
<gene>
    <name evidence="11" type="primary">SUZ12</name>
</gene>
<evidence type="ECO:0000256" key="6">
    <source>
        <dbReference type="ARBA" id="ARBA00023015"/>
    </source>
</evidence>
<evidence type="ECO:0000259" key="10">
    <source>
        <dbReference type="Pfam" id="PF23320"/>
    </source>
</evidence>
<accession>A0A8D3BTI3</accession>
<evidence type="ECO:0000313" key="12">
    <source>
        <dbReference type="Proteomes" id="UP000694558"/>
    </source>
</evidence>
<dbReference type="GO" id="GO:0008270">
    <property type="term" value="F:zinc ion binding"/>
    <property type="evidence" value="ECO:0007669"/>
    <property type="project" value="UniProtKB-KW"/>
</dbReference>
<dbReference type="GO" id="GO:0006325">
    <property type="term" value="P:chromatin organization"/>
    <property type="evidence" value="ECO:0007669"/>
    <property type="project" value="UniProtKB-KW"/>
</dbReference>
<evidence type="ECO:0000256" key="5">
    <source>
        <dbReference type="ARBA" id="ARBA00022853"/>
    </source>
</evidence>
<evidence type="ECO:0000256" key="4">
    <source>
        <dbReference type="ARBA" id="ARBA00022833"/>
    </source>
</evidence>
<evidence type="ECO:0000256" key="3">
    <source>
        <dbReference type="ARBA" id="ARBA00022771"/>
    </source>
</evidence>
<dbReference type="Pfam" id="PF23320">
    <property type="entry name" value="Zn_SUZ12"/>
    <property type="match status" value="1"/>
</dbReference>
<dbReference type="Ensembl" id="ENSSMAT00000068030.1">
    <property type="protein sequence ID" value="ENSSMAP00000038341.1"/>
    <property type="gene ID" value="ENSSMAG00000014804.2"/>
</dbReference>
<evidence type="ECO:0000259" key="9">
    <source>
        <dbReference type="Pfam" id="PF09733"/>
    </source>
</evidence>
<dbReference type="GO" id="GO:0031490">
    <property type="term" value="F:chromatin DNA binding"/>
    <property type="evidence" value="ECO:0007669"/>
    <property type="project" value="TreeGrafter"/>
</dbReference>
<comment type="similarity">
    <text evidence="1">Belongs to the VEFS (VRN2-EMF2-FIS2-SU(Z)12) family.</text>
</comment>
<dbReference type="GO" id="GO:0016586">
    <property type="term" value="C:RSC-type complex"/>
    <property type="evidence" value="ECO:0007669"/>
    <property type="project" value="TreeGrafter"/>
</dbReference>
<keyword evidence="3" id="KW-0863">Zinc-finger</keyword>
<evidence type="ECO:0000256" key="8">
    <source>
        <dbReference type="SAM" id="MobiDB-lite"/>
    </source>
</evidence>
<keyword evidence="6" id="KW-0805">Transcription regulation</keyword>
<dbReference type="Pfam" id="PF09733">
    <property type="entry name" value="VEFS-Box"/>
    <property type="match status" value="1"/>
</dbReference>
<feature type="domain" description="Polycomb protein SUZ12-like zinc finger" evidence="10">
    <location>
        <begin position="292"/>
        <end position="359"/>
    </location>
</feature>
<reference evidence="11" key="2">
    <citation type="submission" date="2025-08" db="UniProtKB">
        <authorList>
            <consortium name="Ensembl"/>
        </authorList>
    </citation>
    <scope>IDENTIFICATION</scope>
</reference>
<dbReference type="InterPro" id="IPR057540">
    <property type="entry name" value="Znf_SUZ12"/>
</dbReference>
<keyword evidence="7" id="KW-0804">Transcription</keyword>
<dbReference type="Proteomes" id="UP000694558">
    <property type="component" value="Chromosome 8"/>
</dbReference>
<dbReference type="PANTHER" id="PTHR22597:SF0">
    <property type="entry name" value="POLYCOMB PROTEIN SUZ12"/>
    <property type="match status" value="1"/>
</dbReference>
<evidence type="ECO:0000256" key="2">
    <source>
        <dbReference type="ARBA" id="ARBA00022723"/>
    </source>
</evidence>
<dbReference type="CDD" id="cd21740">
    <property type="entry name" value="C2_II_SUZ12"/>
    <property type="match status" value="1"/>
</dbReference>
<keyword evidence="2" id="KW-0479">Metal-binding</keyword>
<keyword evidence="4" id="KW-0862">Zinc</keyword>
<feature type="region of interest" description="Disordered" evidence="8">
    <location>
        <begin position="555"/>
        <end position="593"/>
    </location>
</feature>
<proteinExistence type="inferred from homology"/>